<organism evidence="3 4">
    <name type="scientific">Mycobacterium seoulense</name>
    <dbReference type="NCBI Taxonomy" id="386911"/>
    <lineage>
        <taxon>Bacteria</taxon>
        <taxon>Bacillati</taxon>
        <taxon>Actinomycetota</taxon>
        <taxon>Actinomycetes</taxon>
        <taxon>Mycobacteriales</taxon>
        <taxon>Mycobacteriaceae</taxon>
        <taxon>Mycobacterium</taxon>
    </lineage>
</organism>
<evidence type="ECO:0000256" key="1">
    <source>
        <dbReference type="PROSITE-ProRule" id="PRU00409"/>
    </source>
</evidence>
<dbReference type="KEGG" id="mseo:MSEO_37320"/>
<dbReference type="Gene3D" id="3.40.50.20">
    <property type="match status" value="1"/>
</dbReference>
<dbReference type="SUPFAM" id="SSF56059">
    <property type="entry name" value="Glutathione synthetase ATP-binding domain-like"/>
    <property type="match status" value="1"/>
</dbReference>
<reference evidence="3 4" key="1">
    <citation type="journal article" date="2019" name="Emerg. Microbes Infect.">
        <title>Comprehensive subspecies identification of 175 nontuberculous mycobacteria species based on 7547 genomic profiles.</title>
        <authorList>
            <person name="Matsumoto Y."/>
            <person name="Kinjo T."/>
            <person name="Motooka D."/>
            <person name="Nabeya D."/>
            <person name="Jung N."/>
            <person name="Uechi K."/>
            <person name="Horii T."/>
            <person name="Iida T."/>
            <person name="Fujita J."/>
            <person name="Nakamura S."/>
        </authorList>
    </citation>
    <scope>NUCLEOTIDE SEQUENCE [LARGE SCALE GENOMIC DNA]</scope>
    <source>
        <strain evidence="3 4">JCM 16018</strain>
    </source>
</reference>
<evidence type="ECO:0000259" key="2">
    <source>
        <dbReference type="PROSITE" id="PS50975"/>
    </source>
</evidence>
<dbReference type="Gene3D" id="3.30.470.20">
    <property type="entry name" value="ATP-grasp fold, B domain"/>
    <property type="match status" value="1"/>
</dbReference>
<protein>
    <recommendedName>
        <fullName evidence="2">ATP-grasp domain-containing protein</fullName>
    </recommendedName>
</protein>
<dbReference type="GO" id="GO:0005524">
    <property type="term" value="F:ATP binding"/>
    <property type="evidence" value="ECO:0007669"/>
    <property type="project" value="UniProtKB-UniRule"/>
</dbReference>
<dbReference type="Proteomes" id="UP000466632">
    <property type="component" value="Chromosome"/>
</dbReference>
<dbReference type="PROSITE" id="PS50975">
    <property type="entry name" value="ATP_GRASP"/>
    <property type="match status" value="1"/>
</dbReference>
<evidence type="ECO:0000313" key="3">
    <source>
        <dbReference type="EMBL" id="BBY03233.1"/>
    </source>
</evidence>
<dbReference type="EMBL" id="AP022582">
    <property type="protein sequence ID" value="BBY03233.1"/>
    <property type="molecule type" value="Genomic_DNA"/>
</dbReference>
<feature type="domain" description="ATP-grasp" evidence="2">
    <location>
        <begin position="108"/>
        <end position="291"/>
    </location>
</feature>
<dbReference type="GO" id="GO:0046872">
    <property type="term" value="F:metal ion binding"/>
    <property type="evidence" value="ECO:0007669"/>
    <property type="project" value="InterPro"/>
</dbReference>
<keyword evidence="4" id="KW-1185">Reference proteome</keyword>
<sequence>MPFALGMVRMLAAEGCEIYAADDYMLSSGNHSRYLAGHFVYPSPRGDTAGFLAELERIVRECEIDVIIPTFEEVFYISTQIERLSRVTKIFASPFATLARLHQKGAFARLVKTLGLPVAETVLVTSDGELREAIDRLERYFARAAFSRGGACCVTNTGPLAGALEINEIHPTPASPWLVQPFVEGETVCSYSTAHQGRVSAHLMYRIPRQRKHSAGIQFEAVDATESLKLIEPIVAELNYTGQISFDFLITDEGLTFVECNPRATDGLLLMPGEELAAGLLAPRPQTFVLGPGGQVQLAFAVLADGFADRLARLPETVGDLAQVRDVGSGWHDPLPTLYSALAICHSVGQSFREHMGQVVAIAGDMAWDGEYIDGMSQDDAMLLTRLQRGES</sequence>
<name>A0A7I7P2X1_9MYCO</name>
<dbReference type="AlphaFoldDB" id="A0A7I7P2X1"/>
<gene>
    <name evidence="3" type="ORF">MSEO_37320</name>
</gene>
<dbReference type="InterPro" id="IPR011761">
    <property type="entry name" value="ATP-grasp"/>
</dbReference>
<keyword evidence="1" id="KW-0547">Nucleotide-binding</keyword>
<proteinExistence type="predicted"/>
<evidence type="ECO:0000313" key="4">
    <source>
        <dbReference type="Proteomes" id="UP000466632"/>
    </source>
</evidence>
<accession>A0A7I7P2X1</accession>
<keyword evidence="1" id="KW-0067">ATP-binding</keyword>